<keyword evidence="3" id="KW-1185">Reference proteome</keyword>
<gene>
    <name evidence="2" type="ORF">P4S50_09740</name>
</gene>
<dbReference type="Proteomes" id="UP001222800">
    <property type="component" value="Chromosome"/>
</dbReference>
<sequence>MLSKKKIIAISLSLCLSLSSFLIYKHNHINVIKQDALMASINSFDELYKDSDAVILVKAKGNKENVVNGEDWDQTGYTLSEVEIVKVLKNNDNHPINNNENINIIEPYYIEQGGIFEGENKLIYEDYTELKEDCLYILTLGWYDEGKAYATNGVSQAKYNIDGKDTEELKTFNISTSKRKKRSLDSQEPQNHMQELRQQVLEKFDKEIQEAVENN</sequence>
<feature type="signal peptide" evidence="1">
    <location>
        <begin position="1"/>
        <end position="22"/>
    </location>
</feature>
<dbReference type="RefSeq" id="WP_277730591.1">
    <property type="nucleotide sequence ID" value="NZ_CP120733.1"/>
</dbReference>
<evidence type="ECO:0000313" key="2">
    <source>
        <dbReference type="EMBL" id="WFD08683.1"/>
    </source>
</evidence>
<dbReference type="EMBL" id="CP120733">
    <property type="protein sequence ID" value="WFD08683.1"/>
    <property type="molecule type" value="Genomic_DNA"/>
</dbReference>
<accession>A0ABY8ED50</accession>
<evidence type="ECO:0008006" key="4">
    <source>
        <dbReference type="Google" id="ProtNLM"/>
    </source>
</evidence>
<feature type="chain" id="PRO_5047352118" description="Bypass of forespore C C-terminal domain-containing protein" evidence="1">
    <location>
        <begin position="23"/>
        <end position="215"/>
    </location>
</feature>
<organism evidence="2 3">
    <name type="scientific">Tepidibacter hydrothermalis</name>
    <dbReference type="NCBI Taxonomy" id="3036126"/>
    <lineage>
        <taxon>Bacteria</taxon>
        <taxon>Bacillati</taxon>
        <taxon>Bacillota</taxon>
        <taxon>Clostridia</taxon>
        <taxon>Peptostreptococcales</taxon>
        <taxon>Peptostreptococcaceae</taxon>
        <taxon>Tepidibacter</taxon>
    </lineage>
</organism>
<name>A0ABY8ED50_9FIRM</name>
<keyword evidence="1" id="KW-0732">Signal</keyword>
<evidence type="ECO:0000256" key="1">
    <source>
        <dbReference type="SAM" id="SignalP"/>
    </source>
</evidence>
<protein>
    <recommendedName>
        <fullName evidence="4">Bypass of forespore C C-terminal domain-containing protein</fullName>
    </recommendedName>
</protein>
<reference evidence="2 3" key="1">
    <citation type="submission" date="2023-03" db="EMBL/GenBank/DDBJ databases">
        <title>Complete genome sequence of Tepidibacter sp. SWIR-1, isolated from a deep-sea hydrothermal vent.</title>
        <authorList>
            <person name="Li X."/>
        </authorList>
    </citation>
    <scope>NUCLEOTIDE SEQUENCE [LARGE SCALE GENOMIC DNA]</scope>
    <source>
        <strain evidence="2 3">SWIR-1</strain>
    </source>
</reference>
<evidence type="ECO:0000313" key="3">
    <source>
        <dbReference type="Proteomes" id="UP001222800"/>
    </source>
</evidence>
<proteinExistence type="predicted"/>